<dbReference type="InterPro" id="IPR011010">
    <property type="entry name" value="DNA_brk_join_enz"/>
</dbReference>
<keyword evidence="5" id="KW-0233">DNA recombination</keyword>
<dbReference type="GO" id="GO:0003677">
    <property type="term" value="F:DNA binding"/>
    <property type="evidence" value="ECO:0007669"/>
    <property type="project" value="UniProtKB-UniRule"/>
</dbReference>
<name>A0A1G5GS10_9FIRM</name>
<evidence type="ECO:0000256" key="4">
    <source>
        <dbReference type="ARBA" id="ARBA00023125"/>
    </source>
</evidence>
<dbReference type="Gene3D" id="1.10.443.10">
    <property type="entry name" value="Intergrase catalytic core"/>
    <property type="match status" value="1"/>
</dbReference>
<evidence type="ECO:0000313" key="10">
    <source>
        <dbReference type="Proteomes" id="UP000198636"/>
    </source>
</evidence>
<evidence type="ECO:0000259" key="8">
    <source>
        <dbReference type="PROSITE" id="PS51900"/>
    </source>
</evidence>
<dbReference type="Proteomes" id="UP000198636">
    <property type="component" value="Unassembled WGS sequence"/>
</dbReference>
<dbReference type="PANTHER" id="PTHR30349:SF64">
    <property type="entry name" value="PROPHAGE INTEGRASE INTD-RELATED"/>
    <property type="match status" value="1"/>
</dbReference>
<keyword evidence="10" id="KW-1185">Reference proteome</keyword>
<protein>
    <submittedName>
        <fullName evidence="9">Site-specific recombinase XerD</fullName>
    </submittedName>
</protein>
<feature type="domain" description="Tyr recombinase" evidence="7">
    <location>
        <begin position="98"/>
        <end position="271"/>
    </location>
</feature>
<dbReference type="RefSeq" id="WP_091542414.1">
    <property type="nucleotide sequence ID" value="NZ_FMUS01000010.1"/>
</dbReference>
<dbReference type="AlphaFoldDB" id="A0A1G5GS10"/>
<evidence type="ECO:0000256" key="1">
    <source>
        <dbReference type="ARBA" id="ARBA00003283"/>
    </source>
</evidence>
<evidence type="ECO:0000313" key="9">
    <source>
        <dbReference type="EMBL" id="SCY54362.1"/>
    </source>
</evidence>
<dbReference type="InterPro" id="IPR004107">
    <property type="entry name" value="Integrase_SAM-like_N"/>
</dbReference>
<comment type="function">
    <text evidence="1">Site-specific tyrosine recombinase, which acts by catalyzing the cutting and rejoining of the recombining DNA molecules.</text>
</comment>
<dbReference type="PROSITE" id="PS51898">
    <property type="entry name" value="TYR_RECOMBINASE"/>
    <property type="match status" value="1"/>
</dbReference>
<sequence>MSKLLEKMKMDLVLRGYSKNTQKTYLDNVKHFSNHYGKSPELLSEEDIRDYLFHSISVRKLSCSFVNTAYSSIKFFFETTLNRDRNMKNIPRVKKAKKLPVVLSKDEVKSILALTSNLKHKAILTTTYSAGLRVSEVCNLKISDIDSGNMQIHIHDAKGNKDRYSLLGKANLLVLREYFKVYRPSDWLFPNELTLAPLSVRTIQKVFQDAKDKAGIIKDVSIHSLRHSFATHLLKSGVDLVYIQKLLGHTNIQTTSIYLHLTSKDILNIISPLDTLGE</sequence>
<dbReference type="EMBL" id="FMUS01000010">
    <property type="protein sequence ID" value="SCY54362.1"/>
    <property type="molecule type" value="Genomic_DNA"/>
</dbReference>
<evidence type="ECO:0000256" key="5">
    <source>
        <dbReference type="ARBA" id="ARBA00023172"/>
    </source>
</evidence>
<organism evidence="9 10">
    <name type="scientific">Alkaliphilus peptidifermentans DSM 18978</name>
    <dbReference type="NCBI Taxonomy" id="1120976"/>
    <lineage>
        <taxon>Bacteria</taxon>
        <taxon>Bacillati</taxon>
        <taxon>Bacillota</taxon>
        <taxon>Clostridia</taxon>
        <taxon>Peptostreptococcales</taxon>
        <taxon>Natronincolaceae</taxon>
        <taxon>Alkaliphilus</taxon>
    </lineage>
</organism>
<dbReference type="InterPro" id="IPR013762">
    <property type="entry name" value="Integrase-like_cat_sf"/>
</dbReference>
<evidence type="ECO:0000259" key="7">
    <source>
        <dbReference type="PROSITE" id="PS51898"/>
    </source>
</evidence>
<proteinExistence type="inferred from homology"/>
<dbReference type="Pfam" id="PF00589">
    <property type="entry name" value="Phage_integrase"/>
    <property type="match status" value="1"/>
</dbReference>
<accession>A0A1G5GS10</accession>
<dbReference type="Pfam" id="PF13495">
    <property type="entry name" value="Phage_int_SAM_4"/>
    <property type="match status" value="1"/>
</dbReference>
<dbReference type="InterPro" id="IPR044068">
    <property type="entry name" value="CB"/>
</dbReference>
<dbReference type="Gene3D" id="1.10.150.130">
    <property type="match status" value="1"/>
</dbReference>
<evidence type="ECO:0000256" key="2">
    <source>
        <dbReference type="ARBA" id="ARBA00008857"/>
    </source>
</evidence>
<feature type="domain" description="Core-binding (CB)" evidence="8">
    <location>
        <begin position="1"/>
        <end position="81"/>
    </location>
</feature>
<dbReference type="InterPro" id="IPR050090">
    <property type="entry name" value="Tyrosine_recombinase_XerCD"/>
</dbReference>
<keyword evidence="4 6" id="KW-0238">DNA-binding</keyword>
<dbReference type="OrthoDB" id="9801717at2"/>
<dbReference type="SUPFAM" id="SSF56349">
    <property type="entry name" value="DNA breaking-rejoining enzymes"/>
    <property type="match status" value="1"/>
</dbReference>
<gene>
    <name evidence="9" type="ORF">SAMN03080606_01758</name>
</gene>
<dbReference type="InterPro" id="IPR010998">
    <property type="entry name" value="Integrase_recombinase_N"/>
</dbReference>
<dbReference type="PANTHER" id="PTHR30349">
    <property type="entry name" value="PHAGE INTEGRASE-RELATED"/>
    <property type="match status" value="1"/>
</dbReference>
<comment type="similarity">
    <text evidence="2">Belongs to the 'phage' integrase family.</text>
</comment>
<keyword evidence="3" id="KW-0229">DNA integration</keyword>
<evidence type="ECO:0000256" key="3">
    <source>
        <dbReference type="ARBA" id="ARBA00022908"/>
    </source>
</evidence>
<dbReference type="PROSITE" id="PS51900">
    <property type="entry name" value="CB"/>
    <property type="match status" value="1"/>
</dbReference>
<dbReference type="InterPro" id="IPR002104">
    <property type="entry name" value="Integrase_catalytic"/>
</dbReference>
<evidence type="ECO:0000256" key="6">
    <source>
        <dbReference type="PROSITE-ProRule" id="PRU01248"/>
    </source>
</evidence>
<dbReference type="STRING" id="1120976.SAMN03080606_01758"/>
<dbReference type="GO" id="GO:0006310">
    <property type="term" value="P:DNA recombination"/>
    <property type="evidence" value="ECO:0007669"/>
    <property type="project" value="UniProtKB-KW"/>
</dbReference>
<reference evidence="9 10" key="1">
    <citation type="submission" date="2016-10" db="EMBL/GenBank/DDBJ databases">
        <authorList>
            <person name="de Groot N.N."/>
        </authorList>
    </citation>
    <scope>NUCLEOTIDE SEQUENCE [LARGE SCALE GENOMIC DNA]</scope>
    <source>
        <strain evidence="9 10">DSM 18978</strain>
    </source>
</reference>
<dbReference type="GO" id="GO:0015074">
    <property type="term" value="P:DNA integration"/>
    <property type="evidence" value="ECO:0007669"/>
    <property type="project" value="UniProtKB-KW"/>
</dbReference>